<dbReference type="Proteomes" id="UP000811899">
    <property type="component" value="Unassembled WGS sequence"/>
</dbReference>
<keyword evidence="4" id="KW-1134">Transmembrane beta strand</keyword>
<evidence type="ECO:0000256" key="5">
    <source>
        <dbReference type="ARBA" id="ARBA00022692"/>
    </source>
</evidence>
<name>A0AAW4L8J9_9BACT</name>
<dbReference type="InterPro" id="IPR051906">
    <property type="entry name" value="TolC-like"/>
</dbReference>
<keyword evidence="7" id="KW-0998">Cell outer membrane</keyword>
<evidence type="ECO:0000256" key="2">
    <source>
        <dbReference type="ARBA" id="ARBA00007613"/>
    </source>
</evidence>
<dbReference type="AlphaFoldDB" id="A0AAW4L8J9"/>
<dbReference type="RefSeq" id="WP_214172127.1">
    <property type="nucleotide sequence ID" value="NZ_JAHCVJ010000005.1"/>
</dbReference>
<accession>A0AAW4L8J9</accession>
<keyword evidence="9" id="KW-1185">Reference proteome</keyword>
<organism evidence="8 9">
    <name type="scientific">Geoanaerobacter pelophilus</name>
    <dbReference type="NCBI Taxonomy" id="60036"/>
    <lineage>
        <taxon>Bacteria</taxon>
        <taxon>Pseudomonadati</taxon>
        <taxon>Thermodesulfobacteriota</taxon>
        <taxon>Desulfuromonadia</taxon>
        <taxon>Geobacterales</taxon>
        <taxon>Geobacteraceae</taxon>
        <taxon>Geoanaerobacter</taxon>
    </lineage>
</organism>
<protein>
    <submittedName>
        <fullName evidence="8">TolC family protein</fullName>
    </submittedName>
</protein>
<keyword evidence="5" id="KW-0812">Transmembrane</keyword>
<comment type="similarity">
    <text evidence="2">Belongs to the outer membrane factor (OMF) (TC 1.B.17) family.</text>
</comment>
<evidence type="ECO:0000256" key="6">
    <source>
        <dbReference type="ARBA" id="ARBA00023136"/>
    </source>
</evidence>
<dbReference type="InterPro" id="IPR003423">
    <property type="entry name" value="OMP_efflux"/>
</dbReference>
<sequence length="433" mass="48155">MQSHLKLWAIALCISFTLVKVDPVLCTETRIVTLDQAVAIALEKNRDILKAREYANYVQGRYVEERAAALPHFSLDAAASVARDDSTRLLAPVDRQYSRTVDLSVSQALFTWGKIGAAIRAAEVGLKTADEQLRLYRQAAQRDVSLAFYDILLAKELSRLAQQNLEQKQRLQDEAHKRFSAGVATDYDVLAADVAVENARPEVIRTVNTVRTARDRLRFLLALDAEDVDVAGKLEPAAVEVASYEVAFATADRSRPELVDLRHRKGIYGELVTIADAENKPRLDLKGGAGWHHLDTFGRDQDGAAWNLGVYLSFPFFDGLKTSGKVQQARSDLRTKELEEAKLRDSIALETRNALNAVRESSEITAAISGTVRQAERLLQMAEKGYEYGVKIRLEVDDAQLNLLQAQSNLAKAQRDYLSSLVNLQWTMGVLGE</sequence>
<evidence type="ECO:0000313" key="9">
    <source>
        <dbReference type="Proteomes" id="UP000811899"/>
    </source>
</evidence>
<gene>
    <name evidence="8" type="ORF">KI809_13735</name>
</gene>
<evidence type="ECO:0000256" key="4">
    <source>
        <dbReference type="ARBA" id="ARBA00022452"/>
    </source>
</evidence>
<dbReference type="SUPFAM" id="SSF56954">
    <property type="entry name" value="Outer membrane efflux proteins (OEP)"/>
    <property type="match status" value="1"/>
</dbReference>
<dbReference type="GO" id="GO:0015562">
    <property type="term" value="F:efflux transmembrane transporter activity"/>
    <property type="evidence" value="ECO:0007669"/>
    <property type="project" value="InterPro"/>
</dbReference>
<proteinExistence type="inferred from homology"/>
<dbReference type="Pfam" id="PF02321">
    <property type="entry name" value="OEP"/>
    <property type="match status" value="2"/>
</dbReference>
<dbReference type="PANTHER" id="PTHR30026:SF20">
    <property type="entry name" value="OUTER MEMBRANE PROTEIN TOLC"/>
    <property type="match status" value="1"/>
</dbReference>
<evidence type="ECO:0000256" key="1">
    <source>
        <dbReference type="ARBA" id="ARBA00004442"/>
    </source>
</evidence>
<keyword evidence="3" id="KW-0813">Transport</keyword>
<dbReference type="GO" id="GO:0015288">
    <property type="term" value="F:porin activity"/>
    <property type="evidence" value="ECO:0007669"/>
    <property type="project" value="TreeGrafter"/>
</dbReference>
<dbReference type="PANTHER" id="PTHR30026">
    <property type="entry name" value="OUTER MEMBRANE PROTEIN TOLC"/>
    <property type="match status" value="1"/>
</dbReference>
<dbReference type="Gene3D" id="1.20.1600.10">
    <property type="entry name" value="Outer membrane efflux proteins (OEP)"/>
    <property type="match status" value="1"/>
</dbReference>
<dbReference type="EMBL" id="JAHCVJ010000005">
    <property type="protein sequence ID" value="MBT0665363.1"/>
    <property type="molecule type" value="Genomic_DNA"/>
</dbReference>
<dbReference type="GO" id="GO:0009279">
    <property type="term" value="C:cell outer membrane"/>
    <property type="evidence" value="ECO:0007669"/>
    <property type="project" value="UniProtKB-SubCell"/>
</dbReference>
<keyword evidence="6" id="KW-0472">Membrane</keyword>
<comment type="subcellular location">
    <subcellularLocation>
        <location evidence="1">Cell outer membrane</location>
    </subcellularLocation>
</comment>
<evidence type="ECO:0000256" key="3">
    <source>
        <dbReference type="ARBA" id="ARBA00022448"/>
    </source>
</evidence>
<evidence type="ECO:0000313" key="8">
    <source>
        <dbReference type="EMBL" id="MBT0665363.1"/>
    </source>
</evidence>
<reference evidence="8 9" key="1">
    <citation type="submission" date="2021-05" db="EMBL/GenBank/DDBJ databases">
        <title>The draft genome of Geobacter pelophilus DSM 12255.</title>
        <authorList>
            <person name="Xu Z."/>
            <person name="Masuda Y."/>
            <person name="Itoh H."/>
            <person name="Senoo K."/>
        </authorList>
    </citation>
    <scope>NUCLEOTIDE SEQUENCE [LARGE SCALE GENOMIC DNA]</scope>
    <source>
        <strain evidence="8 9">DSM 12255</strain>
    </source>
</reference>
<dbReference type="GO" id="GO:1990281">
    <property type="term" value="C:efflux pump complex"/>
    <property type="evidence" value="ECO:0007669"/>
    <property type="project" value="TreeGrafter"/>
</dbReference>
<evidence type="ECO:0000256" key="7">
    <source>
        <dbReference type="ARBA" id="ARBA00023237"/>
    </source>
</evidence>
<comment type="caution">
    <text evidence="8">The sequence shown here is derived from an EMBL/GenBank/DDBJ whole genome shotgun (WGS) entry which is preliminary data.</text>
</comment>